<name>A0A3D9I8T9_9BACL</name>
<dbReference type="EMBL" id="QRDY01000009">
    <property type="protein sequence ID" value="RED58111.1"/>
    <property type="molecule type" value="Genomic_DNA"/>
</dbReference>
<keyword evidence="1" id="KW-0472">Membrane</keyword>
<evidence type="ECO:0000313" key="2">
    <source>
        <dbReference type="EMBL" id="RED58111.1"/>
    </source>
</evidence>
<feature type="transmembrane region" description="Helical" evidence="1">
    <location>
        <begin position="206"/>
        <end position="227"/>
    </location>
</feature>
<feature type="transmembrane region" description="Helical" evidence="1">
    <location>
        <begin position="299"/>
        <end position="322"/>
    </location>
</feature>
<proteinExistence type="predicted"/>
<feature type="transmembrane region" description="Helical" evidence="1">
    <location>
        <begin position="334"/>
        <end position="356"/>
    </location>
</feature>
<accession>A0A3D9I8T9</accession>
<feature type="transmembrane region" description="Helical" evidence="1">
    <location>
        <begin position="88"/>
        <end position="106"/>
    </location>
</feature>
<organism evidence="2 3">
    <name type="scientific">Cohnella lupini</name>
    <dbReference type="NCBI Taxonomy" id="1294267"/>
    <lineage>
        <taxon>Bacteria</taxon>
        <taxon>Bacillati</taxon>
        <taxon>Bacillota</taxon>
        <taxon>Bacilli</taxon>
        <taxon>Bacillales</taxon>
        <taxon>Paenibacillaceae</taxon>
        <taxon>Cohnella</taxon>
    </lineage>
</organism>
<protein>
    <submittedName>
        <fullName evidence="2">Uncharacterized protein DUF4173</fullName>
    </submittedName>
</protein>
<comment type="caution">
    <text evidence="2">The sequence shown here is derived from an EMBL/GenBank/DDBJ whole genome shotgun (WGS) entry which is preliminary data.</text>
</comment>
<sequence>MDPTRKWTIGRSLVALIGAFVLAIVHQYLFYGNVPGVSYPLFMLLLYVYLFHDIRNRLMEIHWFGWFLFTVVMLLSMTFVLYDNLVFYLLNMLVIPPLVFIHLAFVRGSKKFDWWDIRIVGSALNHLIPQSLRHVPTVFRILKVLTARRLGDRQKSIMSKVLIGLAIALPLLIIVVNLLASADGLFNRFLAGLPEWWNDLSLGNSFARFIWIVIFGVLFFGYFWGFVKPKNSRPEVGIVGKAVQEDKGFKIDPIIMATLLISVNVVYVLFVLVQFTYLFGAWDGALPDGKTYAEYARSGFLELVTVSMINFAILMTTLVYGGGEDGLLRRMNAILLYILVGCSGVMLYSAYMRLILYEEVYGYTYIRFLVHAFMIYLAILLIIAALRIRSIKIPLAQCYIVISLAAYVMVNYAGMDRIIAEKNIERYRDSGNIDAPYLSTLSVDAFPLLVEFSKKEYPAMKPLLEKKRVSLSSEDRRWPSFNASRYRAEKQLSRLFGEAERVSPRPTSSPFP</sequence>
<keyword evidence="1" id="KW-1133">Transmembrane helix</keyword>
<evidence type="ECO:0000313" key="3">
    <source>
        <dbReference type="Proteomes" id="UP000256869"/>
    </source>
</evidence>
<gene>
    <name evidence="2" type="ORF">DFP95_109148</name>
</gene>
<feature type="transmembrane region" description="Helical" evidence="1">
    <location>
        <begin position="254"/>
        <end position="279"/>
    </location>
</feature>
<keyword evidence="1" id="KW-0812">Transmembrane</keyword>
<feature type="transmembrane region" description="Helical" evidence="1">
    <location>
        <begin position="398"/>
        <end position="415"/>
    </location>
</feature>
<dbReference type="OrthoDB" id="9767931at2"/>
<feature type="transmembrane region" description="Helical" evidence="1">
    <location>
        <begin position="63"/>
        <end position="82"/>
    </location>
</feature>
<reference evidence="2 3" key="1">
    <citation type="submission" date="2018-07" db="EMBL/GenBank/DDBJ databases">
        <title>Genomic Encyclopedia of Type Strains, Phase III (KMG-III): the genomes of soil and plant-associated and newly described type strains.</title>
        <authorList>
            <person name="Whitman W."/>
        </authorList>
    </citation>
    <scope>NUCLEOTIDE SEQUENCE [LARGE SCALE GENOMIC DNA]</scope>
    <source>
        <strain evidence="2 3">CECT 8236</strain>
    </source>
</reference>
<evidence type="ECO:0000256" key="1">
    <source>
        <dbReference type="SAM" id="Phobius"/>
    </source>
</evidence>
<feature type="transmembrane region" description="Helical" evidence="1">
    <location>
        <begin position="368"/>
        <end position="386"/>
    </location>
</feature>
<keyword evidence="3" id="KW-1185">Reference proteome</keyword>
<feature type="transmembrane region" description="Helical" evidence="1">
    <location>
        <begin position="161"/>
        <end position="186"/>
    </location>
</feature>
<dbReference type="InterPro" id="IPR025291">
    <property type="entry name" value="DUF4153"/>
</dbReference>
<dbReference type="Pfam" id="PF13687">
    <property type="entry name" value="DUF4153"/>
    <property type="match status" value="1"/>
</dbReference>
<feature type="transmembrane region" description="Helical" evidence="1">
    <location>
        <begin position="12"/>
        <end position="30"/>
    </location>
</feature>
<dbReference type="Proteomes" id="UP000256869">
    <property type="component" value="Unassembled WGS sequence"/>
</dbReference>
<dbReference type="AlphaFoldDB" id="A0A3D9I8T9"/>
<dbReference type="RefSeq" id="WP_115993830.1">
    <property type="nucleotide sequence ID" value="NZ_QRDY01000009.1"/>
</dbReference>
<feature type="transmembrane region" description="Helical" evidence="1">
    <location>
        <begin position="36"/>
        <end position="51"/>
    </location>
</feature>